<dbReference type="InterPro" id="IPR001927">
    <property type="entry name" value="Na/Gal_symport"/>
</dbReference>
<feature type="transmembrane region" description="Helical" evidence="1">
    <location>
        <begin position="299"/>
        <end position="319"/>
    </location>
</feature>
<feature type="transmembrane region" description="Helical" evidence="1">
    <location>
        <begin position="23"/>
        <end position="46"/>
    </location>
</feature>
<evidence type="ECO:0000313" key="3">
    <source>
        <dbReference type="Proteomes" id="UP000067698"/>
    </source>
</evidence>
<feature type="transmembrane region" description="Helical" evidence="1">
    <location>
        <begin position="331"/>
        <end position="347"/>
    </location>
</feature>
<keyword evidence="1" id="KW-0812">Transmembrane</keyword>
<dbReference type="PANTHER" id="PTHR11328:SF24">
    <property type="entry name" value="MAJOR FACILITATOR SUPERFAMILY (MFS) PROFILE DOMAIN-CONTAINING PROTEIN"/>
    <property type="match status" value="1"/>
</dbReference>
<dbReference type="KEGG" id="aui:APT62_02670"/>
<dbReference type="GO" id="GO:0008643">
    <property type="term" value="P:carbohydrate transport"/>
    <property type="evidence" value="ECO:0007669"/>
    <property type="project" value="InterPro"/>
</dbReference>
<dbReference type="Gene3D" id="1.20.1250.20">
    <property type="entry name" value="MFS general substrate transporter like domains"/>
    <property type="match status" value="2"/>
</dbReference>
<proteinExistence type="predicted"/>
<dbReference type="GO" id="GO:0005886">
    <property type="term" value="C:plasma membrane"/>
    <property type="evidence" value="ECO:0007669"/>
    <property type="project" value="TreeGrafter"/>
</dbReference>
<feature type="transmembrane region" description="Helical" evidence="1">
    <location>
        <begin position="205"/>
        <end position="224"/>
    </location>
</feature>
<dbReference type="EMBL" id="CP014162">
    <property type="protein sequence ID" value="AMB97085.1"/>
    <property type="molecule type" value="Genomic_DNA"/>
</dbReference>
<dbReference type="RefSeq" id="WP_026466419.1">
    <property type="nucleotide sequence ID" value="NZ_CP013988.1"/>
</dbReference>
<keyword evidence="1" id="KW-0472">Membrane</keyword>
<feature type="transmembrane region" description="Helical" evidence="1">
    <location>
        <begin position="353"/>
        <end position="375"/>
    </location>
</feature>
<organism evidence="2 3">
    <name type="scientific">Aerococcus urinaeequi</name>
    <dbReference type="NCBI Taxonomy" id="51665"/>
    <lineage>
        <taxon>Bacteria</taxon>
        <taxon>Bacillati</taxon>
        <taxon>Bacillota</taxon>
        <taxon>Bacilli</taxon>
        <taxon>Lactobacillales</taxon>
        <taxon>Aerococcaceae</taxon>
        <taxon>Aerococcus</taxon>
    </lineage>
</organism>
<sequence>MAQAQKSSIIFDESKRAFSGRDLFGYFCGDFGCNMSIALITNYMFLYYTQYLGIKLTHFSMLILVAKIIDAINDPIVGAFIDRSDPRGVKREKFKPWIMWFAPILAITACIMFIDSSAWSYTSKLLMASFGYLAWDLMYTVVNVPYGSLASAITPNSVQRSQLSTARSYGQYIAQIPIQVLIPLLIYTTVTQNNSEVSIFLGERMFPIAIGLGVLSLVAFFLLLRNTEERLVHVGQELDGESAKESYDLVATIKGFMTNRAMLGIALASLFQVLFIHTAPQLYQLNYQLYYNDGRMNSWTIISTLIPLFFGSSFGQILLKKYGTKGVSAKPALIAAIIFAVYAFLPMPTNMPWLFLAIQIIANTFGFGMTVYVWAMVGDAIDYQEWETGDRNEGSVYAMYSMIRKIGQGLGQAAVPLIIALAIPGLNLSESATWLPEYANGIKVLSGVFPAVGWLGIFIALNYIYNLSPDKLEKIQKDLNRQ</sequence>
<evidence type="ECO:0000256" key="1">
    <source>
        <dbReference type="SAM" id="Phobius"/>
    </source>
</evidence>
<feature type="transmembrane region" description="Helical" evidence="1">
    <location>
        <begin position="409"/>
        <end position="427"/>
    </location>
</feature>
<gene>
    <name evidence="2" type="ORF">AWM74_02015</name>
</gene>
<feature type="transmembrane region" description="Helical" evidence="1">
    <location>
        <begin position="94"/>
        <end position="114"/>
    </location>
</feature>
<feature type="transmembrane region" description="Helical" evidence="1">
    <location>
        <begin position="126"/>
        <end position="149"/>
    </location>
</feature>
<reference evidence="2 3" key="1">
    <citation type="journal article" date="2016" name="Genome Announc.">
        <title>Complete Genome Sequences of Aerococcus christensenii CCUG 28831T, Aerococcus sanguinicola CCUG 43001T, Aerococcus urinae CCUG 36881T, Aerococcus urinaeequi CCUG 28094T, Aerococcus urinaehominis CCUG 42038 BT, and Aerococcus viridans CCUG 4311T.</title>
        <authorList>
            <person name="Carkaci D."/>
            <person name="Dargis R."/>
            <person name="Nielsen X.C."/>
            <person name="Skovgaard O."/>
            <person name="Fuursted K."/>
            <person name="Christensen J.J."/>
        </authorList>
    </citation>
    <scope>NUCLEOTIDE SEQUENCE [LARGE SCALE GENOMIC DNA]</scope>
    <source>
        <strain evidence="2 3">CCUG28094</strain>
    </source>
</reference>
<dbReference type="InterPro" id="IPR036259">
    <property type="entry name" value="MFS_trans_sf"/>
</dbReference>
<reference evidence="3" key="2">
    <citation type="submission" date="2016-01" db="EMBL/GenBank/DDBJ databases">
        <title>Six Aerococcus type strain genome sequencing and assembly using PacBio and Illumina Hiseq.</title>
        <authorList>
            <person name="Carkaci D."/>
            <person name="Dargis R."/>
            <person name="Nielsen X.C."/>
            <person name="Skovgaard O."/>
            <person name="Fuursted K."/>
            <person name="Christensen J.J."/>
        </authorList>
    </citation>
    <scope>NUCLEOTIDE SEQUENCE [LARGE SCALE GENOMIC DNA]</scope>
    <source>
        <strain evidence="3">CCUG28094</strain>
    </source>
</reference>
<feature type="transmembrane region" description="Helical" evidence="1">
    <location>
        <begin position="52"/>
        <end position="73"/>
    </location>
</feature>
<dbReference type="Proteomes" id="UP000067698">
    <property type="component" value="Chromosome"/>
</dbReference>
<dbReference type="PANTHER" id="PTHR11328">
    <property type="entry name" value="MAJOR FACILITATOR SUPERFAMILY DOMAIN-CONTAINING PROTEIN"/>
    <property type="match status" value="1"/>
</dbReference>
<dbReference type="Pfam" id="PF13347">
    <property type="entry name" value="MFS_2"/>
    <property type="match status" value="1"/>
</dbReference>
<protein>
    <recommendedName>
        <fullName evidence="4">MFS transporter</fullName>
    </recommendedName>
</protein>
<evidence type="ECO:0008006" key="4">
    <source>
        <dbReference type="Google" id="ProtNLM"/>
    </source>
</evidence>
<name>A0AAC9F3Q4_9LACT</name>
<keyword evidence="1" id="KW-1133">Transmembrane helix</keyword>
<feature type="transmembrane region" description="Helical" evidence="1">
    <location>
        <begin position="447"/>
        <end position="465"/>
    </location>
</feature>
<feature type="transmembrane region" description="Helical" evidence="1">
    <location>
        <begin position="169"/>
        <end position="190"/>
    </location>
</feature>
<dbReference type="SUPFAM" id="SSF103473">
    <property type="entry name" value="MFS general substrate transporter"/>
    <property type="match status" value="1"/>
</dbReference>
<dbReference type="InterPro" id="IPR039672">
    <property type="entry name" value="MFS_2"/>
</dbReference>
<evidence type="ECO:0000313" key="2">
    <source>
        <dbReference type="EMBL" id="AMB97085.1"/>
    </source>
</evidence>
<feature type="transmembrane region" description="Helical" evidence="1">
    <location>
        <begin position="261"/>
        <end position="279"/>
    </location>
</feature>
<accession>A0AAC9F3Q4</accession>
<dbReference type="GO" id="GO:0015293">
    <property type="term" value="F:symporter activity"/>
    <property type="evidence" value="ECO:0007669"/>
    <property type="project" value="InterPro"/>
</dbReference>
<dbReference type="GeneID" id="92866323"/>
<dbReference type="NCBIfam" id="TIGR00792">
    <property type="entry name" value="gph"/>
    <property type="match status" value="1"/>
</dbReference>
<dbReference type="GO" id="GO:0006814">
    <property type="term" value="P:sodium ion transport"/>
    <property type="evidence" value="ECO:0007669"/>
    <property type="project" value="InterPro"/>
</dbReference>
<dbReference type="AlphaFoldDB" id="A0AAC9F3Q4"/>